<feature type="non-terminal residue" evidence="3">
    <location>
        <position position="102"/>
    </location>
</feature>
<keyword evidence="1" id="KW-0677">Repeat</keyword>
<feature type="transmembrane region" description="Helical" evidence="2">
    <location>
        <begin position="6"/>
        <end position="27"/>
    </location>
</feature>
<dbReference type="Proteomes" id="UP001054857">
    <property type="component" value="Unassembled WGS sequence"/>
</dbReference>
<dbReference type="PANTHER" id="PTHR10582:SF2">
    <property type="entry name" value="INACTIVE"/>
    <property type="match status" value="1"/>
</dbReference>
<keyword evidence="4" id="KW-1185">Reference proteome</keyword>
<dbReference type="GO" id="GO:0005886">
    <property type="term" value="C:plasma membrane"/>
    <property type="evidence" value="ECO:0007669"/>
    <property type="project" value="TreeGrafter"/>
</dbReference>
<comment type="caution">
    <text evidence="3">The sequence shown here is derived from an EMBL/GenBank/DDBJ whole genome shotgun (WGS) entry which is preliminary data.</text>
</comment>
<dbReference type="EMBL" id="BMAR01000061">
    <property type="protein sequence ID" value="GFR52328.1"/>
    <property type="molecule type" value="Genomic_DNA"/>
</dbReference>
<dbReference type="InterPro" id="IPR024862">
    <property type="entry name" value="TRPV"/>
</dbReference>
<gene>
    <name evidence="3" type="ORF">Agub_g14867</name>
</gene>
<feature type="non-terminal residue" evidence="3">
    <location>
        <position position="1"/>
    </location>
</feature>
<evidence type="ECO:0000313" key="3">
    <source>
        <dbReference type="EMBL" id="GFR52328.1"/>
    </source>
</evidence>
<feature type="transmembrane region" description="Helical" evidence="2">
    <location>
        <begin position="78"/>
        <end position="98"/>
    </location>
</feature>
<evidence type="ECO:0000256" key="2">
    <source>
        <dbReference type="SAM" id="Phobius"/>
    </source>
</evidence>
<feature type="transmembrane region" description="Helical" evidence="2">
    <location>
        <begin position="34"/>
        <end position="58"/>
    </location>
</feature>
<dbReference type="AlphaFoldDB" id="A0AAD3E4J7"/>
<keyword evidence="2" id="KW-0812">Transmembrane</keyword>
<keyword evidence="2" id="KW-1133">Transmembrane helix</keyword>
<keyword evidence="2" id="KW-0472">Membrane</keyword>
<accession>A0AAD3E4J7</accession>
<proteinExistence type="predicted"/>
<protein>
    <submittedName>
        <fullName evidence="3">Uncharacterized protein</fullName>
    </submittedName>
</protein>
<dbReference type="GO" id="GO:0005216">
    <property type="term" value="F:monoatomic ion channel activity"/>
    <property type="evidence" value="ECO:0007669"/>
    <property type="project" value="InterPro"/>
</dbReference>
<dbReference type="GO" id="GO:0098703">
    <property type="term" value="P:calcium ion import across plasma membrane"/>
    <property type="evidence" value="ECO:0007669"/>
    <property type="project" value="TreeGrafter"/>
</dbReference>
<sequence>AGWLSAWNLLDVATYGLQVAIAVLLLCRIEHGPYWLTFAVATQAILLVVRLTFFSRVFRSTTFDFMSSLETVIREVGWFLAVLLLFMWGFACAFFTIFRDDP</sequence>
<dbReference type="PANTHER" id="PTHR10582">
    <property type="entry name" value="TRANSIENT RECEPTOR POTENTIAL ION CHANNEL PROTEIN"/>
    <property type="match status" value="1"/>
</dbReference>
<evidence type="ECO:0000256" key="1">
    <source>
        <dbReference type="ARBA" id="ARBA00022737"/>
    </source>
</evidence>
<evidence type="ECO:0000313" key="4">
    <source>
        <dbReference type="Proteomes" id="UP001054857"/>
    </source>
</evidence>
<name>A0AAD3E4J7_9CHLO</name>
<reference evidence="3 4" key="1">
    <citation type="journal article" date="2021" name="Sci. Rep.">
        <title>Genome sequencing of the multicellular alga Astrephomene provides insights into convergent evolution of germ-soma differentiation.</title>
        <authorList>
            <person name="Yamashita S."/>
            <person name="Yamamoto K."/>
            <person name="Matsuzaki R."/>
            <person name="Suzuki S."/>
            <person name="Yamaguchi H."/>
            <person name="Hirooka S."/>
            <person name="Minakuchi Y."/>
            <person name="Miyagishima S."/>
            <person name="Kawachi M."/>
            <person name="Toyoda A."/>
            <person name="Nozaki H."/>
        </authorList>
    </citation>
    <scope>NUCLEOTIDE SEQUENCE [LARGE SCALE GENOMIC DNA]</scope>
    <source>
        <strain evidence="3 4">NIES-4017</strain>
    </source>
</reference>
<organism evidence="3 4">
    <name type="scientific">Astrephomene gubernaculifera</name>
    <dbReference type="NCBI Taxonomy" id="47775"/>
    <lineage>
        <taxon>Eukaryota</taxon>
        <taxon>Viridiplantae</taxon>
        <taxon>Chlorophyta</taxon>
        <taxon>core chlorophytes</taxon>
        <taxon>Chlorophyceae</taxon>
        <taxon>CS clade</taxon>
        <taxon>Chlamydomonadales</taxon>
        <taxon>Astrephomenaceae</taxon>
        <taxon>Astrephomene</taxon>
    </lineage>
</organism>